<accession>A0AAD7K7E5</accession>
<organism evidence="2 3">
    <name type="scientific">Mycena metata</name>
    <dbReference type="NCBI Taxonomy" id="1033252"/>
    <lineage>
        <taxon>Eukaryota</taxon>
        <taxon>Fungi</taxon>
        <taxon>Dikarya</taxon>
        <taxon>Basidiomycota</taxon>
        <taxon>Agaricomycotina</taxon>
        <taxon>Agaricomycetes</taxon>
        <taxon>Agaricomycetidae</taxon>
        <taxon>Agaricales</taxon>
        <taxon>Marasmiineae</taxon>
        <taxon>Mycenaceae</taxon>
        <taxon>Mycena</taxon>
    </lineage>
</organism>
<dbReference type="Proteomes" id="UP001215598">
    <property type="component" value="Unassembled WGS sequence"/>
</dbReference>
<evidence type="ECO:0000256" key="1">
    <source>
        <dbReference type="SAM" id="MobiDB-lite"/>
    </source>
</evidence>
<comment type="caution">
    <text evidence="2">The sequence shown here is derived from an EMBL/GenBank/DDBJ whole genome shotgun (WGS) entry which is preliminary data.</text>
</comment>
<proteinExistence type="predicted"/>
<dbReference type="AlphaFoldDB" id="A0AAD7K7E5"/>
<sequence>MFPHAKDVGCRSEKALDNGPRESNSRRQTKKMAAKGTPGLRKARLEWGWRGAWKLQLREILFHCATRCPSSESSPRSPRKRTKTTSRASMVDAPIKKNCNTTGTLCKEVSSLEYAGQFRTLENHMGGTNRSLAASVRGTSTEPLRTPRRLGIKPSTSFSPTSAVSSVNQTPSSRLISTAGTRFSDPAVGYAARMQQVAWEGIWGTVLSFDIHNVSINANHTTLRPFGWASRPRVRAGIHRGTTDIIRSTLRNFTTTPLGKDQLGMWTQRRTAPRRSNYSDSVWLWSYLLLPRAAEVSVQVELLREFDGINCILTTCLHIRCARWSVDSLAKLIDRLQGFLESNMDSHPYSSYLFVFSKLVVPIVGPRQCSILSMVPAKDHIKHAARLYNINRKVTFSNPQVPYYDSDSRVSHHGKTSTSTARPTIPYIYAALTPEELLDREPTHQTQGNRITRIEEVGKECQTLFPPRESSADWEDTLDDANVIKAIYPAVGGRQGHDLPHIIHFGCSRFLRTILGKLPLGPIAAFRLLFRGLELPGVTPHVLADVAAESQSTRRGQSRKKKKRRGYTSGTVRARYFCDALERAGEACSEEAQFRPTVRLVTASDSARPWRHIKSGWNLGPLGDTKANQTTRGFGSFLEIIGDKIF</sequence>
<gene>
    <name evidence="2" type="ORF">B0H16DRAFT_1448211</name>
</gene>
<keyword evidence="3" id="KW-1185">Reference proteome</keyword>
<feature type="region of interest" description="Disordered" evidence="1">
    <location>
        <begin position="68"/>
        <end position="88"/>
    </location>
</feature>
<dbReference type="EMBL" id="JARKIB010000005">
    <property type="protein sequence ID" value="KAJ7779764.1"/>
    <property type="molecule type" value="Genomic_DNA"/>
</dbReference>
<feature type="compositionally biased region" description="Basic and acidic residues" evidence="1">
    <location>
        <begin position="1"/>
        <end position="25"/>
    </location>
</feature>
<evidence type="ECO:0000313" key="2">
    <source>
        <dbReference type="EMBL" id="KAJ7779764.1"/>
    </source>
</evidence>
<feature type="region of interest" description="Disordered" evidence="1">
    <location>
        <begin position="1"/>
        <end position="39"/>
    </location>
</feature>
<evidence type="ECO:0000313" key="3">
    <source>
        <dbReference type="Proteomes" id="UP001215598"/>
    </source>
</evidence>
<protein>
    <submittedName>
        <fullName evidence="2">Uncharacterized protein</fullName>
    </submittedName>
</protein>
<name>A0AAD7K7E5_9AGAR</name>
<reference evidence="2" key="1">
    <citation type="submission" date="2023-03" db="EMBL/GenBank/DDBJ databases">
        <title>Massive genome expansion in bonnet fungi (Mycena s.s.) driven by repeated elements and novel gene families across ecological guilds.</title>
        <authorList>
            <consortium name="Lawrence Berkeley National Laboratory"/>
            <person name="Harder C.B."/>
            <person name="Miyauchi S."/>
            <person name="Viragh M."/>
            <person name="Kuo A."/>
            <person name="Thoen E."/>
            <person name="Andreopoulos B."/>
            <person name="Lu D."/>
            <person name="Skrede I."/>
            <person name="Drula E."/>
            <person name="Henrissat B."/>
            <person name="Morin E."/>
            <person name="Kohler A."/>
            <person name="Barry K."/>
            <person name="LaButti K."/>
            <person name="Morin E."/>
            <person name="Salamov A."/>
            <person name="Lipzen A."/>
            <person name="Mereny Z."/>
            <person name="Hegedus B."/>
            <person name="Baldrian P."/>
            <person name="Stursova M."/>
            <person name="Weitz H."/>
            <person name="Taylor A."/>
            <person name="Grigoriev I.V."/>
            <person name="Nagy L.G."/>
            <person name="Martin F."/>
            <person name="Kauserud H."/>
        </authorList>
    </citation>
    <scope>NUCLEOTIDE SEQUENCE</scope>
    <source>
        <strain evidence="2">CBHHK182m</strain>
    </source>
</reference>